<dbReference type="InterPro" id="IPR036390">
    <property type="entry name" value="WH_DNA-bd_sf"/>
</dbReference>
<dbReference type="PROSITE" id="PS51000">
    <property type="entry name" value="HTH_DEOR_2"/>
    <property type="match status" value="1"/>
</dbReference>
<dbReference type="Pfam" id="PF00455">
    <property type="entry name" value="DeoRC"/>
    <property type="match status" value="1"/>
</dbReference>
<evidence type="ECO:0000256" key="2">
    <source>
        <dbReference type="ARBA" id="ARBA00023125"/>
    </source>
</evidence>
<dbReference type="InterPro" id="IPR036388">
    <property type="entry name" value="WH-like_DNA-bd_sf"/>
</dbReference>
<feature type="domain" description="HTH deoR-type" evidence="4">
    <location>
        <begin position="1"/>
        <end position="56"/>
    </location>
</feature>
<keyword evidence="2" id="KW-0238">DNA-binding</keyword>
<dbReference type="Proteomes" id="UP000620147">
    <property type="component" value="Unassembled WGS sequence"/>
</dbReference>
<dbReference type="Gene3D" id="1.10.10.10">
    <property type="entry name" value="Winged helix-like DNA-binding domain superfamily/Winged helix DNA-binding domain"/>
    <property type="match status" value="1"/>
</dbReference>
<dbReference type="PANTHER" id="PTHR30363:SF44">
    <property type="entry name" value="AGA OPERON TRANSCRIPTIONAL REPRESSOR-RELATED"/>
    <property type="match status" value="1"/>
</dbReference>
<dbReference type="InterPro" id="IPR037171">
    <property type="entry name" value="NagB/RpiA_transferase-like"/>
</dbReference>
<proteinExistence type="predicted"/>
<comment type="caution">
    <text evidence="5">The sequence shown here is derived from an EMBL/GenBank/DDBJ whole genome shotgun (WGS) entry which is preliminary data.</text>
</comment>
<evidence type="ECO:0000256" key="1">
    <source>
        <dbReference type="ARBA" id="ARBA00023015"/>
    </source>
</evidence>
<dbReference type="InterPro" id="IPR018356">
    <property type="entry name" value="Tscrpt_reg_HTH_DeoR_CS"/>
</dbReference>
<dbReference type="InterPro" id="IPR050313">
    <property type="entry name" value="Carb_Metab_HTH_regulators"/>
</dbReference>
<dbReference type="PRINTS" id="PR00037">
    <property type="entry name" value="HTHLACR"/>
</dbReference>
<dbReference type="SUPFAM" id="SSF100950">
    <property type="entry name" value="NagB/RpiA/CoA transferase-like"/>
    <property type="match status" value="1"/>
</dbReference>
<dbReference type="InterPro" id="IPR014036">
    <property type="entry name" value="DeoR-like_C"/>
</dbReference>
<keyword evidence="1" id="KW-0805">Transcription regulation</keyword>
<sequence>MTSRIEEIRKMLFTNKKVLVNDLSEQFDISRVTIRKDLQQLEDEGIAKRIYGGAMLADCALPSSLSNVNDRTRIALAERACEEIQDGDSIFLGSGQTCCYLAKLLERFHDLSIVTNNITALNDLLKTDSRVYLLGGEVTSTDAHTLFSSPENPNTFTNHVFVSKAFTSISGIDLQAGLTVHSIVSTHIYRNLPSMARSWYLMADCHKFGQIAMYPVADLDAFQYLIADDVPEEYRTILHQNHTEILLI</sequence>
<keyword evidence="3" id="KW-0804">Transcription</keyword>
<evidence type="ECO:0000313" key="5">
    <source>
        <dbReference type="EMBL" id="GFO86953.1"/>
    </source>
</evidence>
<dbReference type="InterPro" id="IPR001034">
    <property type="entry name" value="DeoR_HTH"/>
</dbReference>
<gene>
    <name evidence="5" type="ORF">BUFA31_01170</name>
</gene>
<dbReference type="PROSITE" id="PS00894">
    <property type="entry name" value="HTH_DEOR_1"/>
    <property type="match status" value="1"/>
</dbReference>
<dbReference type="PANTHER" id="PTHR30363">
    <property type="entry name" value="HTH-TYPE TRANSCRIPTIONAL REGULATOR SRLR-RELATED"/>
    <property type="match status" value="1"/>
</dbReference>
<dbReference type="RefSeq" id="WP_188886097.1">
    <property type="nucleotide sequence ID" value="NZ_BLYJ01000001.1"/>
</dbReference>
<keyword evidence="6" id="KW-1185">Reference proteome</keyword>
<evidence type="ECO:0000313" key="6">
    <source>
        <dbReference type="Proteomes" id="UP000620147"/>
    </source>
</evidence>
<protein>
    <submittedName>
        <fullName evidence="5">DeoR family transcriptional regulator</fullName>
    </submittedName>
</protein>
<evidence type="ECO:0000256" key="3">
    <source>
        <dbReference type="ARBA" id="ARBA00023163"/>
    </source>
</evidence>
<dbReference type="EMBL" id="BLYJ01000001">
    <property type="protein sequence ID" value="GFO86953.1"/>
    <property type="molecule type" value="Genomic_DNA"/>
</dbReference>
<evidence type="ECO:0000259" key="4">
    <source>
        <dbReference type="PROSITE" id="PS51000"/>
    </source>
</evidence>
<organism evidence="5 6">
    <name type="scientific">Butyricicoccus faecihominis</name>
    <dbReference type="NCBI Taxonomy" id="1712515"/>
    <lineage>
        <taxon>Bacteria</taxon>
        <taxon>Bacillati</taxon>
        <taxon>Bacillota</taxon>
        <taxon>Clostridia</taxon>
        <taxon>Eubacteriales</taxon>
        <taxon>Butyricicoccaceae</taxon>
        <taxon>Butyricicoccus</taxon>
    </lineage>
</organism>
<dbReference type="SUPFAM" id="SSF46785">
    <property type="entry name" value="Winged helix' DNA-binding domain"/>
    <property type="match status" value="1"/>
</dbReference>
<dbReference type="SMART" id="SM01134">
    <property type="entry name" value="DeoRC"/>
    <property type="match status" value="1"/>
</dbReference>
<reference evidence="5 6" key="1">
    <citation type="submission" date="2020-06" db="EMBL/GenBank/DDBJ databases">
        <title>Characterization of fructooligosaccharide metabolism and fructooligosaccharide-degrading enzymes in human commensal butyrate producers.</title>
        <authorList>
            <person name="Tanno H."/>
            <person name="Fujii T."/>
            <person name="Hirano K."/>
            <person name="Maeno S."/>
            <person name="Tonozuka T."/>
            <person name="Sakamoto M."/>
            <person name="Ohkuma M."/>
            <person name="Tochio T."/>
            <person name="Endo A."/>
        </authorList>
    </citation>
    <scope>NUCLEOTIDE SEQUENCE [LARGE SCALE GENOMIC DNA]</scope>
    <source>
        <strain evidence="5 6">JCM 31056</strain>
    </source>
</reference>
<accession>A0ABQ1DW36</accession>
<dbReference type="SMART" id="SM00420">
    <property type="entry name" value="HTH_DEOR"/>
    <property type="match status" value="1"/>
</dbReference>
<name>A0ABQ1DW36_9FIRM</name>
<dbReference type="Pfam" id="PF08220">
    <property type="entry name" value="HTH_DeoR"/>
    <property type="match status" value="1"/>
</dbReference>